<sequence length="797" mass="91203">MRSLSVLAVLAAVQGENSSDLEAKRRDFAIDEKEVDTLTWTPGGTVRTTQDRPYVRGKVQKGCSEEIMYGLYDFDCSRGKRTIGQWTKNTRCRLYCLNSQRMEPAVKQLRCTYHRPTGRYIWKGAARQGNKRVLLSNPRVDCITMNHVARWGQWGPWSSWTKCSRECGTGEKIRQRRRVCVGGVMGENDNCPHQGNVQLEYSGCDNQCVSPPSVSVSFSDVKDKGFIVNWEIENIDESDIGHFKVEVFESIVNWNQESYKVANLDMIHPTLRDISVWREIKPLTRYDVWVWMMDSRGQQLADPVIEKVFTLGSRFDFDEDVMCAVDWPTTHKDEMITSCDHLQYVPAGHRCYTYCKDDWKKIRGTEYITCMNGQWRGSWPKCEPRGWRCNMNMDTYCPGCIRPDNCCDFITNEGDVDYICKQGYLRPEVNGPGKSGGIARALTKKLKANGPSCATFRHRRRDCSLTYAVKVLALYTDETGKKDPIEKILVDVAQDTDFTENCIDDADYDVKVMDVRPQAGYSHVQIVFEAELNRWDGNLGYDMWFDDFEHGYGRCSVMRCGEFPPPLLKGGGATFGHDVALENTCTDGDNAHSVCKMNCPSTHPVHHFAHYWQEIICNPSGFWNQPLYTYYTGYCQAPSCNYFDIIPPKNGWYSCSDEGYEGSVCTFGCNSVDYTLNSKAPYRIQCMNGKWKPIGGKAGFIKGQIQADCVFNHVFARREKRISQPISPLHAMRMQYRELAGLDHPSSIRKERTKYNVEMTRKKFGFEGRSMNFDQVFHAEMSTPDFEEMPIAAFGSK</sequence>
<protein>
    <submittedName>
        <fullName evidence="4">Oidioi.mRNA.OKI2018_I69.XSR.g13948.t1.cds</fullName>
    </submittedName>
</protein>
<gene>
    <name evidence="4" type="ORF">OKIOD_LOCUS5506</name>
</gene>
<keyword evidence="5" id="KW-1185">Reference proteome</keyword>
<keyword evidence="1 2" id="KW-1015">Disulfide bond</keyword>
<dbReference type="Proteomes" id="UP001158576">
    <property type="component" value="Chromosome XSR"/>
</dbReference>
<dbReference type="InterPro" id="IPR000884">
    <property type="entry name" value="TSP1_rpt"/>
</dbReference>
<proteinExistence type="predicted"/>
<dbReference type="Pfam" id="PF00090">
    <property type="entry name" value="TSP_1"/>
    <property type="match status" value="1"/>
</dbReference>
<comment type="caution">
    <text evidence="2">Lacks conserved residue(s) required for the propagation of feature annotation.</text>
</comment>
<keyword evidence="2" id="KW-0768">Sushi</keyword>
<evidence type="ECO:0000259" key="3">
    <source>
        <dbReference type="PROSITE" id="PS50923"/>
    </source>
</evidence>
<evidence type="ECO:0000256" key="2">
    <source>
        <dbReference type="PROSITE-ProRule" id="PRU00302"/>
    </source>
</evidence>
<feature type="disulfide bond" evidence="2">
    <location>
        <begin position="355"/>
        <end position="382"/>
    </location>
</feature>
<evidence type="ECO:0000313" key="4">
    <source>
        <dbReference type="EMBL" id="CAG5094925.1"/>
    </source>
</evidence>
<dbReference type="InterPro" id="IPR035976">
    <property type="entry name" value="Sushi/SCR/CCP_sf"/>
</dbReference>
<dbReference type="SUPFAM" id="SSF57535">
    <property type="entry name" value="Complement control module/SCR domain"/>
    <property type="match status" value="1"/>
</dbReference>
<dbReference type="InterPro" id="IPR000436">
    <property type="entry name" value="Sushi_SCR_CCP_dom"/>
</dbReference>
<dbReference type="SUPFAM" id="SSF82895">
    <property type="entry name" value="TSP-1 type 1 repeat"/>
    <property type="match status" value="1"/>
</dbReference>
<dbReference type="CDD" id="cd00033">
    <property type="entry name" value="CCP"/>
    <property type="match status" value="1"/>
</dbReference>
<organism evidence="4 5">
    <name type="scientific">Oikopleura dioica</name>
    <name type="common">Tunicate</name>
    <dbReference type="NCBI Taxonomy" id="34765"/>
    <lineage>
        <taxon>Eukaryota</taxon>
        <taxon>Metazoa</taxon>
        <taxon>Chordata</taxon>
        <taxon>Tunicata</taxon>
        <taxon>Appendicularia</taxon>
        <taxon>Copelata</taxon>
        <taxon>Oikopleuridae</taxon>
        <taxon>Oikopleura</taxon>
    </lineage>
</organism>
<dbReference type="PROSITE" id="PS50923">
    <property type="entry name" value="SUSHI"/>
    <property type="match status" value="1"/>
</dbReference>
<dbReference type="InterPro" id="IPR036383">
    <property type="entry name" value="TSP1_rpt_sf"/>
</dbReference>
<feature type="domain" description="Sushi" evidence="3">
    <location>
        <begin position="321"/>
        <end position="384"/>
    </location>
</feature>
<accession>A0ABN7SCE3</accession>
<evidence type="ECO:0000313" key="5">
    <source>
        <dbReference type="Proteomes" id="UP001158576"/>
    </source>
</evidence>
<dbReference type="PROSITE" id="PS50092">
    <property type="entry name" value="TSP1"/>
    <property type="match status" value="1"/>
</dbReference>
<reference evidence="4 5" key="1">
    <citation type="submission" date="2021-04" db="EMBL/GenBank/DDBJ databases">
        <authorList>
            <person name="Bliznina A."/>
        </authorList>
    </citation>
    <scope>NUCLEOTIDE SEQUENCE [LARGE SCALE GENOMIC DNA]</scope>
</reference>
<dbReference type="SMART" id="SM00209">
    <property type="entry name" value="TSP1"/>
    <property type="match status" value="1"/>
</dbReference>
<evidence type="ECO:0000256" key="1">
    <source>
        <dbReference type="ARBA" id="ARBA00023157"/>
    </source>
</evidence>
<dbReference type="EMBL" id="OU015569">
    <property type="protein sequence ID" value="CAG5094925.1"/>
    <property type="molecule type" value="Genomic_DNA"/>
</dbReference>
<name>A0ABN7SCE3_OIKDI</name>
<dbReference type="Gene3D" id="2.20.100.10">
    <property type="entry name" value="Thrombospondin type-1 (TSP1) repeat"/>
    <property type="match status" value="1"/>
</dbReference>